<dbReference type="Proteomes" id="UP000886523">
    <property type="component" value="Unassembled WGS sequence"/>
</dbReference>
<keyword evidence="1" id="KW-0812">Transmembrane</keyword>
<keyword evidence="1" id="KW-1133">Transmembrane helix</keyword>
<name>A0A9P6AIB9_9AGAM</name>
<feature type="transmembrane region" description="Helical" evidence="1">
    <location>
        <begin position="25"/>
        <end position="45"/>
    </location>
</feature>
<protein>
    <submittedName>
        <fullName evidence="2">Uncharacterized protein</fullName>
    </submittedName>
</protein>
<keyword evidence="3" id="KW-1185">Reference proteome</keyword>
<accession>A0A9P6AIB9</accession>
<comment type="caution">
    <text evidence="2">The sequence shown here is derived from an EMBL/GenBank/DDBJ whole genome shotgun (WGS) entry which is preliminary data.</text>
</comment>
<evidence type="ECO:0000313" key="3">
    <source>
        <dbReference type="Proteomes" id="UP000886523"/>
    </source>
</evidence>
<dbReference type="AlphaFoldDB" id="A0A9P6AIB9"/>
<evidence type="ECO:0000256" key="1">
    <source>
        <dbReference type="SAM" id="Phobius"/>
    </source>
</evidence>
<proteinExistence type="predicted"/>
<keyword evidence="1" id="KW-0472">Membrane</keyword>
<gene>
    <name evidence="2" type="ORF">BS47DRAFT_1353361</name>
</gene>
<evidence type="ECO:0000313" key="2">
    <source>
        <dbReference type="EMBL" id="KAF9506072.1"/>
    </source>
</evidence>
<sequence>MASLHCCAWGSFCRLLNFGDKVGKISVGMFLFIAMAIMVYPLVTYHWRASAIRRRDAGPYDDRLGPTVLCVFSSSLCRPSSTHSIQVQQSISIGETCGIHITN</sequence>
<dbReference type="OrthoDB" id="2243669at2759"/>
<reference evidence="2" key="1">
    <citation type="journal article" date="2020" name="Nat. Commun.">
        <title>Large-scale genome sequencing of mycorrhizal fungi provides insights into the early evolution of symbiotic traits.</title>
        <authorList>
            <person name="Miyauchi S."/>
            <person name="Kiss E."/>
            <person name="Kuo A."/>
            <person name="Drula E."/>
            <person name="Kohler A."/>
            <person name="Sanchez-Garcia M."/>
            <person name="Morin E."/>
            <person name="Andreopoulos B."/>
            <person name="Barry K.W."/>
            <person name="Bonito G."/>
            <person name="Buee M."/>
            <person name="Carver A."/>
            <person name="Chen C."/>
            <person name="Cichocki N."/>
            <person name="Clum A."/>
            <person name="Culley D."/>
            <person name="Crous P.W."/>
            <person name="Fauchery L."/>
            <person name="Girlanda M."/>
            <person name="Hayes R.D."/>
            <person name="Keri Z."/>
            <person name="LaButti K."/>
            <person name="Lipzen A."/>
            <person name="Lombard V."/>
            <person name="Magnuson J."/>
            <person name="Maillard F."/>
            <person name="Murat C."/>
            <person name="Nolan M."/>
            <person name="Ohm R.A."/>
            <person name="Pangilinan J."/>
            <person name="Pereira M.F."/>
            <person name="Perotto S."/>
            <person name="Peter M."/>
            <person name="Pfister S."/>
            <person name="Riley R."/>
            <person name="Sitrit Y."/>
            <person name="Stielow J.B."/>
            <person name="Szollosi G."/>
            <person name="Zifcakova L."/>
            <person name="Stursova M."/>
            <person name="Spatafora J.W."/>
            <person name="Tedersoo L."/>
            <person name="Vaario L.M."/>
            <person name="Yamada A."/>
            <person name="Yan M."/>
            <person name="Wang P."/>
            <person name="Xu J."/>
            <person name="Bruns T."/>
            <person name="Baldrian P."/>
            <person name="Vilgalys R."/>
            <person name="Dunand C."/>
            <person name="Henrissat B."/>
            <person name="Grigoriev I.V."/>
            <person name="Hibbett D."/>
            <person name="Nagy L.G."/>
            <person name="Martin F.M."/>
        </authorList>
    </citation>
    <scope>NUCLEOTIDE SEQUENCE</scope>
    <source>
        <strain evidence="2">UP504</strain>
    </source>
</reference>
<organism evidence="2 3">
    <name type="scientific">Hydnum rufescens UP504</name>
    <dbReference type="NCBI Taxonomy" id="1448309"/>
    <lineage>
        <taxon>Eukaryota</taxon>
        <taxon>Fungi</taxon>
        <taxon>Dikarya</taxon>
        <taxon>Basidiomycota</taxon>
        <taxon>Agaricomycotina</taxon>
        <taxon>Agaricomycetes</taxon>
        <taxon>Cantharellales</taxon>
        <taxon>Hydnaceae</taxon>
        <taxon>Hydnum</taxon>
    </lineage>
</organism>
<dbReference type="EMBL" id="MU129125">
    <property type="protein sequence ID" value="KAF9506072.1"/>
    <property type="molecule type" value="Genomic_DNA"/>
</dbReference>